<dbReference type="InterPro" id="IPR003594">
    <property type="entry name" value="HATPase_dom"/>
</dbReference>
<dbReference type="InterPro" id="IPR001789">
    <property type="entry name" value="Sig_transdc_resp-reg_receiver"/>
</dbReference>
<dbReference type="CDD" id="cd00130">
    <property type="entry name" value="PAS"/>
    <property type="match status" value="2"/>
</dbReference>
<gene>
    <name evidence="14" type="ORF">BSK56_22900</name>
</gene>
<feature type="domain" description="Response regulatory" evidence="11">
    <location>
        <begin position="511"/>
        <end position="627"/>
    </location>
</feature>
<dbReference type="InterPro" id="IPR004358">
    <property type="entry name" value="Sig_transdc_His_kin-like_C"/>
</dbReference>
<dbReference type="PRINTS" id="PR00344">
    <property type="entry name" value="BCTRLSENSOR"/>
</dbReference>
<dbReference type="PROSITE" id="PS50113">
    <property type="entry name" value="PAC"/>
    <property type="match status" value="1"/>
</dbReference>
<feature type="modified residue" description="4-aspartylphosphate" evidence="9">
    <location>
        <position position="560"/>
    </location>
</feature>
<dbReference type="InterPro" id="IPR011006">
    <property type="entry name" value="CheY-like_superfamily"/>
</dbReference>
<keyword evidence="7" id="KW-0067">ATP-binding</keyword>
<organism evidence="14 15">
    <name type="scientific">Paenibacillus borealis</name>
    <dbReference type="NCBI Taxonomy" id="160799"/>
    <lineage>
        <taxon>Bacteria</taxon>
        <taxon>Bacillati</taxon>
        <taxon>Bacillota</taxon>
        <taxon>Bacilli</taxon>
        <taxon>Bacillales</taxon>
        <taxon>Paenibacillaceae</taxon>
        <taxon>Paenibacillus</taxon>
    </lineage>
</organism>
<proteinExistence type="predicted"/>
<evidence type="ECO:0000313" key="15">
    <source>
        <dbReference type="Proteomes" id="UP000187412"/>
    </source>
</evidence>
<dbReference type="InterPro" id="IPR000014">
    <property type="entry name" value="PAS"/>
</dbReference>
<name>A0ABX3H3F9_PAEBO</name>
<dbReference type="PANTHER" id="PTHR45339:SF1">
    <property type="entry name" value="HYBRID SIGNAL TRANSDUCTION HISTIDINE KINASE J"/>
    <property type="match status" value="1"/>
</dbReference>
<dbReference type="Gene3D" id="3.30.565.10">
    <property type="entry name" value="Histidine kinase-like ATPase, C-terminal domain"/>
    <property type="match status" value="1"/>
</dbReference>
<dbReference type="SUPFAM" id="SSF55874">
    <property type="entry name" value="ATPase domain of HSP90 chaperone/DNA topoisomerase II/histidine kinase"/>
    <property type="match status" value="1"/>
</dbReference>
<evidence type="ECO:0000256" key="4">
    <source>
        <dbReference type="ARBA" id="ARBA00022679"/>
    </source>
</evidence>
<protein>
    <recommendedName>
        <fullName evidence="2">histidine kinase</fullName>
        <ecNumber evidence="2">2.7.13.3</ecNumber>
    </recommendedName>
</protein>
<dbReference type="SUPFAM" id="SSF55785">
    <property type="entry name" value="PYP-like sensor domain (PAS domain)"/>
    <property type="match status" value="2"/>
</dbReference>
<dbReference type="NCBIfam" id="TIGR00229">
    <property type="entry name" value="sensory_box"/>
    <property type="match status" value="2"/>
</dbReference>
<feature type="domain" description="PAS" evidence="12">
    <location>
        <begin position="8"/>
        <end position="78"/>
    </location>
</feature>
<evidence type="ECO:0000259" key="12">
    <source>
        <dbReference type="PROSITE" id="PS50112"/>
    </source>
</evidence>
<dbReference type="InterPro" id="IPR003661">
    <property type="entry name" value="HisK_dim/P_dom"/>
</dbReference>
<dbReference type="SMART" id="SM00387">
    <property type="entry name" value="HATPase_c"/>
    <property type="match status" value="1"/>
</dbReference>
<dbReference type="PROSITE" id="PS50109">
    <property type="entry name" value="HIS_KIN"/>
    <property type="match status" value="1"/>
</dbReference>
<dbReference type="Gene3D" id="1.10.287.130">
    <property type="match status" value="1"/>
</dbReference>
<evidence type="ECO:0000259" key="13">
    <source>
        <dbReference type="PROSITE" id="PS50113"/>
    </source>
</evidence>
<evidence type="ECO:0000256" key="8">
    <source>
        <dbReference type="ARBA" id="ARBA00023012"/>
    </source>
</evidence>
<dbReference type="InterPro" id="IPR036097">
    <property type="entry name" value="HisK_dim/P_sf"/>
</dbReference>
<dbReference type="Pfam" id="PF02518">
    <property type="entry name" value="HATPase_c"/>
    <property type="match status" value="1"/>
</dbReference>
<dbReference type="SUPFAM" id="SSF52172">
    <property type="entry name" value="CheY-like"/>
    <property type="match status" value="1"/>
</dbReference>
<dbReference type="Pfam" id="PF00512">
    <property type="entry name" value="HisKA"/>
    <property type="match status" value="1"/>
</dbReference>
<dbReference type="Gene3D" id="3.30.450.20">
    <property type="entry name" value="PAS domain"/>
    <property type="match status" value="2"/>
</dbReference>
<dbReference type="CDD" id="cd17546">
    <property type="entry name" value="REC_hyHK_CKI1_RcsC-like"/>
    <property type="match status" value="1"/>
</dbReference>
<comment type="caution">
    <text evidence="14">The sequence shown here is derived from an EMBL/GenBank/DDBJ whole genome shotgun (WGS) entry which is preliminary data.</text>
</comment>
<evidence type="ECO:0000313" key="14">
    <source>
        <dbReference type="EMBL" id="OMD44567.1"/>
    </source>
</evidence>
<dbReference type="EMBL" id="MPTB01000032">
    <property type="protein sequence ID" value="OMD44567.1"/>
    <property type="molecule type" value="Genomic_DNA"/>
</dbReference>
<feature type="domain" description="PAS" evidence="12">
    <location>
        <begin position="127"/>
        <end position="207"/>
    </location>
</feature>
<reference evidence="14 15" key="1">
    <citation type="submission" date="2016-10" db="EMBL/GenBank/DDBJ databases">
        <title>Paenibacillus species isolates.</title>
        <authorList>
            <person name="Beno S.M."/>
        </authorList>
    </citation>
    <scope>NUCLEOTIDE SEQUENCE [LARGE SCALE GENOMIC DNA]</scope>
    <source>
        <strain evidence="14 15">FSL H7-0744</strain>
    </source>
</reference>
<dbReference type="Proteomes" id="UP000187412">
    <property type="component" value="Unassembled WGS sequence"/>
</dbReference>
<evidence type="ECO:0000256" key="7">
    <source>
        <dbReference type="ARBA" id="ARBA00022840"/>
    </source>
</evidence>
<dbReference type="PROSITE" id="PS50112">
    <property type="entry name" value="PAS"/>
    <property type="match status" value="2"/>
</dbReference>
<dbReference type="Pfam" id="PF00072">
    <property type="entry name" value="Response_reg"/>
    <property type="match status" value="1"/>
</dbReference>
<dbReference type="SMART" id="SM00448">
    <property type="entry name" value="REC"/>
    <property type="match status" value="1"/>
</dbReference>
<evidence type="ECO:0000259" key="10">
    <source>
        <dbReference type="PROSITE" id="PS50109"/>
    </source>
</evidence>
<dbReference type="PROSITE" id="PS50110">
    <property type="entry name" value="RESPONSE_REGULATORY"/>
    <property type="match status" value="1"/>
</dbReference>
<dbReference type="InterPro" id="IPR000700">
    <property type="entry name" value="PAS-assoc_C"/>
</dbReference>
<dbReference type="SUPFAM" id="SSF47384">
    <property type="entry name" value="Homodimeric domain of signal transducing histidine kinase"/>
    <property type="match status" value="1"/>
</dbReference>
<evidence type="ECO:0000256" key="1">
    <source>
        <dbReference type="ARBA" id="ARBA00000085"/>
    </source>
</evidence>
<evidence type="ECO:0000256" key="3">
    <source>
        <dbReference type="ARBA" id="ARBA00022553"/>
    </source>
</evidence>
<dbReference type="InterPro" id="IPR035965">
    <property type="entry name" value="PAS-like_dom_sf"/>
</dbReference>
<feature type="domain" description="Histidine kinase" evidence="10">
    <location>
        <begin position="270"/>
        <end position="490"/>
    </location>
</feature>
<dbReference type="SMART" id="SM00388">
    <property type="entry name" value="HisKA"/>
    <property type="match status" value="1"/>
</dbReference>
<dbReference type="InterPro" id="IPR036890">
    <property type="entry name" value="HATPase_C_sf"/>
</dbReference>
<feature type="domain" description="PAC" evidence="13">
    <location>
        <begin position="81"/>
        <end position="133"/>
    </location>
</feature>
<dbReference type="RefSeq" id="WP_076112924.1">
    <property type="nucleotide sequence ID" value="NZ_MPTB01000032.1"/>
</dbReference>
<evidence type="ECO:0000256" key="5">
    <source>
        <dbReference type="ARBA" id="ARBA00022741"/>
    </source>
</evidence>
<sequence>MHRVNLNQERYNQQVIDHASFGIALVGPEGVILTVNPAFEQIFGYSKAELDGMRLEDLSHPDDDFRTIHKLKALMGDQTKVQLEKRFVSKSGDDLWGLLSLKLFSDEADQALYYICQIIDITKQKESEQRLQESVERYTSLKKYNHDTVISFGLDGRIINANSMAEKITGYSIEADLIGMELSSLIGEENVQKILKRALYDNSVEQHINALITKSGQIVEVLTSIAPIYVNNQNIGFYLICKDISEQRQLLLAKEAAESTNRAKSEFLAMMSHEIRTPMNGVVGMTDILLETTNLDEEQRGYVEIIRKSGETLLNIINDILDLSKIEAGRTELQEDSFDLRKCIKDSFAVISMKADQKQIELSSTINHDVPDYIYGDRDRLKQVLLNLLGNSVKFTSKGSISVKVKLLKEDPTKLAFTVTDTGIGIDPMRLNDIFEPFAQIDSFMTRNHEGTGLGLAISRRIIDMMGGEIYAESDGKSGSSFSFTIKPKKTAAVPAQESSLYKHPITREINILLAEDNYINQLVLTKTLEKIGHRITTVTNGIDAVEAARKEKFDLILMDLHMPIMNGFDAVKLIREEHKENCPPIIAVTANALKGDREKCLAAGMDEYVSKPIKREVILKLINELVNR</sequence>
<dbReference type="SMART" id="SM00086">
    <property type="entry name" value="PAC"/>
    <property type="match status" value="2"/>
</dbReference>
<keyword evidence="15" id="KW-1185">Reference proteome</keyword>
<evidence type="ECO:0000256" key="2">
    <source>
        <dbReference type="ARBA" id="ARBA00012438"/>
    </source>
</evidence>
<accession>A0ABX3H3F9</accession>
<keyword evidence="3 9" id="KW-0597">Phosphoprotein</keyword>
<dbReference type="PANTHER" id="PTHR45339">
    <property type="entry name" value="HYBRID SIGNAL TRANSDUCTION HISTIDINE KINASE J"/>
    <property type="match status" value="1"/>
</dbReference>
<dbReference type="EC" id="2.7.13.3" evidence="2"/>
<evidence type="ECO:0000259" key="11">
    <source>
        <dbReference type="PROSITE" id="PS50110"/>
    </source>
</evidence>
<keyword evidence="4" id="KW-0808">Transferase</keyword>
<dbReference type="InterPro" id="IPR001610">
    <property type="entry name" value="PAC"/>
</dbReference>
<keyword evidence="8" id="KW-0902">Two-component regulatory system</keyword>
<dbReference type="Gene3D" id="3.40.50.2300">
    <property type="match status" value="1"/>
</dbReference>
<dbReference type="CDD" id="cd16922">
    <property type="entry name" value="HATPase_EvgS-ArcB-TorS-like"/>
    <property type="match status" value="1"/>
</dbReference>
<comment type="catalytic activity">
    <reaction evidence="1">
        <text>ATP + protein L-histidine = ADP + protein N-phospho-L-histidine.</text>
        <dbReference type="EC" id="2.7.13.3"/>
    </reaction>
</comment>
<keyword evidence="5" id="KW-0547">Nucleotide-binding</keyword>
<dbReference type="GO" id="GO:0016301">
    <property type="term" value="F:kinase activity"/>
    <property type="evidence" value="ECO:0007669"/>
    <property type="project" value="UniProtKB-KW"/>
</dbReference>
<dbReference type="Pfam" id="PF13426">
    <property type="entry name" value="PAS_9"/>
    <property type="match status" value="2"/>
</dbReference>
<evidence type="ECO:0000256" key="9">
    <source>
        <dbReference type="PROSITE-ProRule" id="PRU00169"/>
    </source>
</evidence>
<dbReference type="CDD" id="cd00082">
    <property type="entry name" value="HisKA"/>
    <property type="match status" value="1"/>
</dbReference>
<keyword evidence="6 14" id="KW-0418">Kinase</keyword>
<dbReference type="InterPro" id="IPR005467">
    <property type="entry name" value="His_kinase_dom"/>
</dbReference>
<dbReference type="SMART" id="SM00091">
    <property type="entry name" value="PAS"/>
    <property type="match status" value="2"/>
</dbReference>
<evidence type="ECO:0000256" key="6">
    <source>
        <dbReference type="ARBA" id="ARBA00022777"/>
    </source>
</evidence>